<dbReference type="AlphaFoldDB" id="A0A1L9V879"/>
<evidence type="ECO:0000256" key="1">
    <source>
        <dbReference type="SAM" id="MobiDB-lite"/>
    </source>
</evidence>
<proteinExistence type="predicted"/>
<sequence>MESPDPSDGGGIYASSPPETSGDPANLPQEPRTATTRDHPMELGQNTSKEHQEPLEKPKQAPWTSVTRAKGGSGIPKRTQPRRAAAPQSTEQSMRKWTSVLAEDLKSSLEEQLHGTIQAQEPSLAAQTHPYIWGFSWSIFISLYRSIRTHQFLKF</sequence>
<accession>A0A1L9V879</accession>
<name>A0A1L9V879_ASPGL</name>
<feature type="compositionally biased region" description="Basic and acidic residues" evidence="1">
    <location>
        <begin position="48"/>
        <end position="59"/>
    </location>
</feature>
<dbReference type="Proteomes" id="UP000184300">
    <property type="component" value="Unassembled WGS sequence"/>
</dbReference>
<feature type="region of interest" description="Disordered" evidence="1">
    <location>
        <begin position="1"/>
        <end position="96"/>
    </location>
</feature>
<evidence type="ECO:0000313" key="3">
    <source>
        <dbReference type="Proteomes" id="UP000184300"/>
    </source>
</evidence>
<organism evidence="2 3">
    <name type="scientific">Aspergillus glaucus CBS 516.65</name>
    <dbReference type="NCBI Taxonomy" id="1160497"/>
    <lineage>
        <taxon>Eukaryota</taxon>
        <taxon>Fungi</taxon>
        <taxon>Dikarya</taxon>
        <taxon>Ascomycota</taxon>
        <taxon>Pezizomycotina</taxon>
        <taxon>Eurotiomycetes</taxon>
        <taxon>Eurotiomycetidae</taxon>
        <taxon>Eurotiales</taxon>
        <taxon>Aspergillaceae</taxon>
        <taxon>Aspergillus</taxon>
        <taxon>Aspergillus subgen. Aspergillus</taxon>
    </lineage>
</organism>
<dbReference type="GeneID" id="34463847"/>
<dbReference type="VEuPathDB" id="FungiDB:ASPGLDRAFT_51692"/>
<gene>
    <name evidence="2" type="ORF">ASPGLDRAFT_51692</name>
</gene>
<protein>
    <submittedName>
        <fullName evidence="2">Uncharacterized protein</fullName>
    </submittedName>
</protein>
<reference evidence="3" key="1">
    <citation type="journal article" date="2017" name="Genome Biol.">
        <title>Comparative genomics reveals high biological diversity and specific adaptations in the industrially and medically important fungal genus Aspergillus.</title>
        <authorList>
            <person name="de Vries R.P."/>
            <person name="Riley R."/>
            <person name="Wiebenga A."/>
            <person name="Aguilar-Osorio G."/>
            <person name="Amillis S."/>
            <person name="Uchima C.A."/>
            <person name="Anderluh G."/>
            <person name="Asadollahi M."/>
            <person name="Askin M."/>
            <person name="Barry K."/>
            <person name="Battaglia E."/>
            <person name="Bayram O."/>
            <person name="Benocci T."/>
            <person name="Braus-Stromeyer S.A."/>
            <person name="Caldana C."/>
            <person name="Canovas D."/>
            <person name="Cerqueira G.C."/>
            <person name="Chen F."/>
            <person name="Chen W."/>
            <person name="Choi C."/>
            <person name="Clum A."/>
            <person name="Dos Santos R.A."/>
            <person name="Damasio A.R."/>
            <person name="Diallinas G."/>
            <person name="Emri T."/>
            <person name="Fekete E."/>
            <person name="Flipphi M."/>
            <person name="Freyberg S."/>
            <person name="Gallo A."/>
            <person name="Gournas C."/>
            <person name="Habgood R."/>
            <person name="Hainaut M."/>
            <person name="Harispe M.L."/>
            <person name="Henrissat B."/>
            <person name="Hilden K.S."/>
            <person name="Hope R."/>
            <person name="Hossain A."/>
            <person name="Karabika E."/>
            <person name="Karaffa L."/>
            <person name="Karanyi Z."/>
            <person name="Krasevec N."/>
            <person name="Kuo A."/>
            <person name="Kusch H."/>
            <person name="LaButti K."/>
            <person name="Lagendijk E.L."/>
            <person name="Lapidus A."/>
            <person name="Levasseur A."/>
            <person name="Lindquist E."/>
            <person name="Lipzen A."/>
            <person name="Logrieco A.F."/>
            <person name="MacCabe A."/>
            <person name="Maekelae M.R."/>
            <person name="Malavazi I."/>
            <person name="Melin P."/>
            <person name="Meyer V."/>
            <person name="Mielnichuk N."/>
            <person name="Miskei M."/>
            <person name="Molnar A.P."/>
            <person name="Mule G."/>
            <person name="Ngan C.Y."/>
            <person name="Orejas M."/>
            <person name="Orosz E."/>
            <person name="Ouedraogo J.P."/>
            <person name="Overkamp K.M."/>
            <person name="Park H.-S."/>
            <person name="Perrone G."/>
            <person name="Piumi F."/>
            <person name="Punt P.J."/>
            <person name="Ram A.F."/>
            <person name="Ramon A."/>
            <person name="Rauscher S."/>
            <person name="Record E."/>
            <person name="Riano-Pachon D.M."/>
            <person name="Robert V."/>
            <person name="Roehrig J."/>
            <person name="Ruller R."/>
            <person name="Salamov A."/>
            <person name="Salih N.S."/>
            <person name="Samson R.A."/>
            <person name="Sandor E."/>
            <person name="Sanguinetti M."/>
            <person name="Schuetze T."/>
            <person name="Sepcic K."/>
            <person name="Shelest E."/>
            <person name="Sherlock G."/>
            <person name="Sophianopoulou V."/>
            <person name="Squina F.M."/>
            <person name="Sun H."/>
            <person name="Susca A."/>
            <person name="Todd R.B."/>
            <person name="Tsang A."/>
            <person name="Unkles S.E."/>
            <person name="van de Wiele N."/>
            <person name="van Rossen-Uffink D."/>
            <person name="Oliveira J.V."/>
            <person name="Vesth T.C."/>
            <person name="Visser J."/>
            <person name="Yu J.-H."/>
            <person name="Zhou M."/>
            <person name="Andersen M.R."/>
            <person name="Archer D.B."/>
            <person name="Baker S.E."/>
            <person name="Benoit I."/>
            <person name="Brakhage A.A."/>
            <person name="Braus G.H."/>
            <person name="Fischer R."/>
            <person name="Frisvad J.C."/>
            <person name="Goldman G.H."/>
            <person name="Houbraken J."/>
            <person name="Oakley B."/>
            <person name="Pocsi I."/>
            <person name="Scazzocchio C."/>
            <person name="Seiboth B."/>
            <person name="vanKuyk P.A."/>
            <person name="Wortman J."/>
            <person name="Dyer P.S."/>
            <person name="Grigoriev I.V."/>
        </authorList>
    </citation>
    <scope>NUCLEOTIDE SEQUENCE [LARGE SCALE GENOMIC DNA]</scope>
    <source>
        <strain evidence="3">CBS 516.65</strain>
    </source>
</reference>
<feature type="compositionally biased region" description="Polar residues" evidence="1">
    <location>
        <begin position="87"/>
        <end position="96"/>
    </location>
</feature>
<dbReference type="EMBL" id="KV878912">
    <property type="protein sequence ID" value="OJJ80126.1"/>
    <property type="molecule type" value="Genomic_DNA"/>
</dbReference>
<evidence type="ECO:0000313" key="2">
    <source>
        <dbReference type="EMBL" id="OJJ80126.1"/>
    </source>
</evidence>
<keyword evidence="3" id="KW-1185">Reference proteome</keyword>
<dbReference type="RefSeq" id="XP_022396824.1">
    <property type="nucleotide sequence ID" value="XM_022547586.1"/>
</dbReference>